<comment type="subcellular location">
    <subcellularLocation>
        <location evidence="1">Cell membrane</location>
        <topology evidence="1">Multi-pass membrane protein</topology>
    </subcellularLocation>
</comment>
<accession>A0A2H3L0C5</accession>
<evidence type="ECO:0000256" key="1">
    <source>
        <dbReference type="ARBA" id="ARBA00004651"/>
    </source>
</evidence>
<dbReference type="GO" id="GO:0140359">
    <property type="term" value="F:ABC-type transporter activity"/>
    <property type="evidence" value="ECO:0007669"/>
    <property type="project" value="InterPro"/>
</dbReference>
<evidence type="ECO:0000256" key="6">
    <source>
        <dbReference type="SAM" id="Phobius"/>
    </source>
</evidence>
<dbReference type="AlphaFoldDB" id="A0A2H3L0C5"/>
<feature type="transmembrane region" description="Helical" evidence="6">
    <location>
        <begin position="171"/>
        <end position="191"/>
    </location>
</feature>
<comment type="caution">
    <text evidence="8">The sequence shown here is derived from an EMBL/GenBank/DDBJ whole genome shotgun (WGS) entry which is preliminary data.</text>
</comment>
<dbReference type="Pfam" id="PF12698">
    <property type="entry name" value="ABC2_membrane_3"/>
    <property type="match status" value="1"/>
</dbReference>
<feature type="transmembrane region" description="Helical" evidence="6">
    <location>
        <begin position="246"/>
        <end position="267"/>
    </location>
</feature>
<dbReference type="Proteomes" id="UP000220922">
    <property type="component" value="Unassembled WGS sequence"/>
</dbReference>
<evidence type="ECO:0000256" key="3">
    <source>
        <dbReference type="ARBA" id="ARBA00022692"/>
    </source>
</evidence>
<evidence type="ECO:0000256" key="2">
    <source>
        <dbReference type="ARBA" id="ARBA00022475"/>
    </source>
</evidence>
<protein>
    <submittedName>
        <fullName evidence="8">ABC transporter</fullName>
    </submittedName>
</protein>
<evidence type="ECO:0000313" key="9">
    <source>
        <dbReference type="Proteomes" id="UP000220922"/>
    </source>
</evidence>
<keyword evidence="2" id="KW-1003">Cell membrane</keyword>
<sequence length="353" mass="37819">MTTMMLTALIAKDFKGYFANRFFALVTVLSLVAFTGLYFLLPKTVDETLALGLVLAEAPPALEAELSSADEVRIARFATSEELQAAILAGDLPVGFVFPDDLAAQLQAGTQPQVTLFLAPDVPPEFVSIYQVALQEFVFLILGQELPIEVTETVLGPDMAGAQIAPRQRMLPLLVVFILMVECLGLASLIASEVEGGTIRALLVTPLTMRGLFLAKGIFGSLFAFAQAALLLLVTGGLTAQPLLNLLALLAGAAMVTGVAFLIASVGRDLMSVMGWGILAMLLLALPTLSLLIPGLTSNWMRLIPSYYLVDTLFRTLNFAAGWREVGANLLVLLAYAAVLMTIGTLTLQRRFR</sequence>
<feature type="transmembrane region" description="Helical" evidence="6">
    <location>
        <begin position="273"/>
        <end position="293"/>
    </location>
</feature>
<proteinExistence type="predicted"/>
<feature type="domain" description="ABC-2 type transporter transmembrane" evidence="7">
    <location>
        <begin position="22"/>
        <end position="345"/>
    </location>
</feature>
<feature type="transmembrane region" description="Helical" evidence="6">
    <location>
        <begin position="22"/>
        <end position="41"/>
    </location>
</feature>
<keyword evidence="4 6" id="KW-1133">Transmembrane helix</keyword>
<evidence type="ECO:0000256" key="4">
    <source>
        <dbReference type="ARBA" id="ARBA00022989"/>
    </source>
</evidence>
<dbReference type="RefSeq" id="WP_097651527.1">
    <property type="nucleotide sequence ID" value="NZ_LYXE01000063.1"/>
</dbReference>
<evidence type="ECO:0000313" key="8">
    <source>
        <dbReference type="EMBL" id="PDV99765.1"/>
    </source>
</evidence>
<feature type="transmembrane region" description="Helical" evidence="6">
    <location>
        <begin position="329"/>
        <end position="348"/>
    </location>
</feature>
<reference evidence="8 9" key="1">
    <citation type="submission" date="2016-05" db="EMBL/GenBank/DDBJ databases">
        <authorList>
            <person name="Lavstsen T."/>
            <person name="Jespersen J.S."/>
        </authorList>
    </citation>
    <scope>NUCLEOTIDE SEQUENCE [LARGE SCALE GENOMIC DNA]</scope>
    <source>
        <strain evidence="8 9">B7-9</strain>
    </source>
</reference>
<feature type="transmembrane region" description="Helical" evidence="6">
    <location>
        <begin position="211"/>
        <end position="234"/>
    </location>
</feature>
<dbReference type="PANTHER" id="PTHR30294:SF29">
    <property type="entry name" value="MULTIDRUG ABC TRANSPORTER PERMEASE YBHS-RELATED"/>
    <property type="match status" value="1"/>
</dbReference>
<dbReference type="PANTHER" id="PTHR30294">
    <property type="entry name" value="MEMBRANE COMPONENT OF ABC TRANSPORTER YHHJ-RELATED"/>
    <property type="match status" value="1"/>
</dbReference>
<keyword evidence="9" id="KW-1185">Reference proteome</keyword>
<dbReference type="EMBL" id="LYXE01000063">
    <property type="protein sequence ID" value="PDV99765.1"/>
    <property type="molecule type" value="Genomic_DNA"/>
</dbReference>
<keyword evidence="3 6" id="KW-0812">Transmembrane</keyword>
<dbReference type="InterPro" id="IPR013525">
    <property type="entry name" value="ABC2_TM"/>
</dbReference>
<gene>
    <name evidence="8" type="ORF">A9Q02_00690</name>
</gene>
<name>A0A2H3L0C5_9CHLR</name>
<evidence type="ECO:0000259" key="7">
    <source>
        <dbReference type="Pfam" id="PF12698"/>
    </source>
</evidence>
<keyword evidence="5 6" id="KW-0472">Membrane</keyword>
<dbReference type="InterPro" id="IPR051449">
    <property type="entry name" value="ABC-2_transporter_component"/>
</dbReference>
<organism evidence="8 9">
    <name type="scientific">Candidatus Chloroploca asiatica</name>
    <dbReference type="NCBI Taxonomy" id="1506545"/>
    <lineage>
        <taxon>Bacteria</taxon>
        <taxon>Bacillati</taxon>
        <taxon>Chloroflexota</taxon>
        <taxon>Chloroflexia</taxon>
        <taxon>Chloroflexales</taxon>
        <taxon>Chloroflexineae</taxon>
        <taxon>Oscillochloridaceae</taxon>
        <taxon>Candidatus Chloroploca</taxon>
    </lineage>
</organism>
<evidence type="ECO:0000256" key="5">
    <source>
        <dbReference type="ARBA" id="ARBA00023136"/>
    </source>
</evidence>
<dbReference type="GO" id="GO:0005886">
    <property type="term" value="C:plasma membrane"/>
    <property type="evidence" value="ECO:0007669"/>
    <property type="project" value="UniProtKB-SubCell"/>
</dbReference>
<dbReference type="OrthoDB" id="5243783at2"/>